<evidence type="ECO:0000256" key="5">
    <source>
        <dbReference type="SAM" id="Phobius"/>
    </source>
</evidence>
<keyword evidence="3" id="KW-0732">Signal</keyword>
<dbReference type="NCBIfam" id="TIGR01167">
    <property type="entry name" value="LPXTG_anchor"/>
    <property type="match status" value="1"/>
</dbReference>
<keyword evidence="5" id="KW-1133">Transmembrane helix</keyword>
<protein>
    <submittedName>
        <fullName evidence="7">LPXTG cell wall anchor domain-containing protein</fullName>
    </submittedName>
</protein>
<dbReference type="Gene3D" id="3.10.20.470">
    <property type="match status" value="1"/>
</dbReference>
<dbReference type="InterPro" id="IPR019931">
    <property type="entry name" value="LPXTG_anchor"/>
</dbReference>
<name>A0AAW5WZA2_9LACO</name>
<dbReference type="Proteomes" id="UP001211566">
    <property type="component" value="Unassembled WGS sequence"/>
</dbReference>
<keyword evidence="4" id="KW-0572">Peptidoglycan-anchor</keyword>
<gene>
    <name evidence="7" type="ORF">L2Z99_05285</name>
</gene>
<evidence type="ECO:0000313" key="8">
    <source>
        <dbReference type="Proteomes" id="UP001211566"/>
    </source>
</evidence>
<comment type="caution">
    <text evidence="7">The sequence shown here is derived from an EMBL/GenBank/DDBJ whole genome shotgun (WGS) entry which is preliminary data.</text>
</comment>
<proteinExistence type="predicted"/>
<dbReference type="PROSITE" id="PS50847">
    <property type="entry name" value="GRAM_POS_ANCHORING"/>
    <property type="match status" value="1"/>
</dbReference>
<keyword evidence="1" id="KW-0134">Cell wall</keyword>
<evidence type="ECO:0000256" key="3">
    <source>
        <dbReference type="ARBA" id="ARBA00022729"/>
    </source>
</evidence>
<evidence type="ECO:0000256" key="4">
    <source>
        <dbReference type="ARBA" id="ARBA00023088"/>
    </source>
</evidence>
<dbReference type="Gene3D" id="2.60.40.4300">
    <property type="match status" value="26"/>
</dbReference>
<feature type="transmembrane region" description="Helical" evidence="5">
    <location>
        <begin position="5473"/>
        <end position="5491"/>
    </location>
</feature>
<dbReference type="InterPro" id="IPR041495">
    <property type="entry name" value="Mub_B2"/>
</dbReference>
<organism evidence="7 8">
    <name type="scientific">Lactobacillus mulieris</name>
    <dbReference type="NCBI Taxonomy" id="2508708"/>
    <lineage>
        <taxon>Bacteria</taxon>
        <taxon>Bacillati</taxon>
        <taxon>Bacillota</taxon>
        <taxon>Bacilli</taxon>
        <taxon>Lactobacillales</taxon>
        <taxon>Lactobacillaceae</taxon>
        <taxon>Lactobacillus</taxon>
    </lineage>
</organism>
<evidence type="ECO:0000259" key="6">
    <source>
        <dbReference type="PROSITE" id="PS50847"/>
    </source>
</evidence>
<feature type="domain" description="Gram-positive cocci surface proteins LPxTG" evidence="6">
    <location>
        <begin position="5464"/>
        <end position="5499"/>
    </location>
</feature>
<accession>A0AAW5WZA2</accession>
<keyword evidence="5" id="KW-0812">Transmembrane</keyword>
<evidence type="ECO:0000313" key="7">
    <source>
        <dbReference type="EMBL" id="MCZ9678495.1"/>
    </source>
</evidence>
<evidence type="ECO:0000256" key="1">
    <source>
        <dbReference type="ARBA" id="ARBA00022512"/>
    </source>
</evidence>
<keyword evidence="5" id="KW-0472">Membrane</keyword>
<dbReference type="Pfam" id="PF17966">
    <property type="entry name" value="Muc_B2"/>
    <property type="match status" value="25"/>
</dbReference>
<evidence type="ECO:0000256" key="2">
    <source>
        <dbReference type="ARBA" id="ARBA00022525"/>
    </source>
</evidence>
<dbReference type="Gene3D" id="3.10.20.320">
    <property type="entry name" value="Putative peptidoglycan bound protein (lpxtg motif)"/>
    <property type="match status" value="5"/>
</dbReference>
<keyword evidence="2" id="KW-0964">Secreted</keyword>
<reference evidence="7" key="1">
    <citation type="submission" date="2022-01" db="EMBL/GenBank/DDBJ databases">
        <title>STING isolate genome collection.</title>
        <authorList>
            <person name="France M."/>
            <person name="Rutt L."/>
            <person name="Humphrys M."/>
            <person name="Ravel J."/>
        </authorList>
    </citation>
    <scope>NUCLEOTIDE SEQUENCE</scope>
    <source>
        <strain evidence="7">C0081E5</strain>
    </source>
</reference>
<dbReference type="EMBL" id="JAKHEY010000006">
    <property type="protein sequence ID" value="MCZ9678495.1"/>
    <property type="molecule type" value="Genomic_DNA"/>
</dbReference>
<dbReference type="RefSeq" id="WP_269255343.1">
    <property type="nucleotide sequence ID" value="NZ_JAKHEY010000006.1"/>
</dbReference>
<sequence length="5499" mass="596532">MTRTITFDAVTGAIKSTGAWTTGTWNLVGYAQAPATIDYNGITYNRVVTSTSSNPAEQGEGGLQKETVTSDSKSYDVHVTYVANTTSLNFKAVDDDNSGATIPVTGITTSISHQAGQAVDSTQVQTIEQAIINKVQGLGYTFVPETDTSNPNEYVLHFKHTTLTLTDQGSAPKGITVDPLNKVIYRTISYKFGEDNIAGLDYSTNESYILKRTATIDLATKKVTYTKWQLVNPDGTTSTTLSMPFEAIPTAPTGYVFDKIDGHDGTDGQPAWTAIPSMNIDSSLIDSPNPTKISLTVRYKVATTTVPVYIYDVDSATPSVAIGKTETTTVDGKQVTQPVAKTEVTAGIRYSHTYDRNFLNDNVKDGANYEYITGDSYSVDFTMGPDGIPKAINLYVRHKHATKQVTTTSTRTIHIQGQDTPQTQTVTFTRNEYIDLVTNKVTGYSDWQAQDSSKASWDAVNVSSSTAGYTTYIDGVKGNMVAEETPLPNQNVDVNVTYEANPATVNIVYRRNDNNQVVTTVPVAGKVDQTVDLTYTAPAGYKITDGQNLQPNIKLKAQNSDITVYVDDDPQTYNPGNVPSDVPESIKAQMTKTVTRHIEIVYPEGYTGDKVATPIDQSVTFERDVTVDITKSGADRYSLGNWHVKGDTATSGSWASVELTKINGYHTDQGIDAATVDANTDNVNLTIHYLANDAQLGIKAVDDTDNSDITSKISQAIANITGKTGEAVDAAKVNAAVKSAKDQLAKLGYTYVGTDVVTKFDDVDDTAKPSQDLVIHFTHATSTYNRGDQDLPKSVDTSQLSKSVTRKIIVHTPDGNASTITQTTSFGRTVTVDNVTGTITYGKWTPTDGEFDQYDIPQLEGYSTTVQYSGQEAAEAESVASASAVDSQGNPVDGNQVDVYYNAKDGSQVIKYQDEGGHDKGSQTLTGKTGDVVKVDQTKVPAGYEVVPGTPNPGTVTIPGKPSDPIIIKVQPKIDVITLDNTKKPDAVKDADLTKVVTRVINVYKPGATTPETTTQKVVFTRTANYNEATGMVDSYSAWVPVSGNKFSEFNAPTVTGYIPDKNAPEVEVDADQTYPDVDIHYTAVKNLTAHIIYVDDDNNQTPVKVDSVTGLGAGDTHEYTATAPAGYDLANGQAATVTITVPTDGTAPSDTIIHLTQHTDQIKGGSDDTSDKTYDLKRTVTRHVYVKTPDGQTKFVKDQVATFTRDVTVNRATGKLTYTDWTSSDKNFEAVSSDDIDGYTQNPVSAITVDENYGEQTAYITYSPKASSIRYQAVDDDASGKDITPSGINLTVNTAKGIDQTTIDQDKASVEAAIKGALGNKYKFDRQTTDGNVITLHFKHATTTYGSDSTKPSVVKGALEADVTRPITIVSPDGTKQTIVQTVHLTRTATVDEETGTVTYGNWTSGQFKVYPVSDVEGYTTEVKYGDSAEATRVDGDVKASDITITGQDADAKPENGEPVIVTYKLNVASGKISYQTSDGTEVGSQAISGKAGETDTYKTTIPTGYELTDPNQTAVTVTYPTDGSQKTVVVTVQPKNDSYNGNGDKPDWVKDATNKDVTRTIHFAYPETYTGTKHEDVVQTVHFVRTATKNEATGDVTYGDWTVQGSDQFDAYNAPDIHGYHPTSSADLVTGVKADGTYDDVTITYAPDNLVGRVIYKYTDKNGNVSVVGVQNVSGTTDDTYQVTEDNVEIPKGYTLVKDQTLPSLTFKPGETNEVTVNVEHATAHFNPGDDIDSHKDDMPKGTDIDKIKQGMTKTVTRTVYVTPVNGTRHQVDTQTAHFKRGVTIDLATGEVTYDPWTSDDATFSDVSSKIDAAPAGYSIVSTHTYGEETVTANDSDIDVEVTYAAAKSHITIVAKDKTDGSTITIPDTVSTTLEGQTAATVDPKNVQTYVDAISKALESAGYQFDSTDTFPTAFNGDTTLNIYFTHRTDDKTTDLPEGSEDVTKPVTRTIHVIAPDGQNYDIIQTVTATRQAKVDAVTHKVIGYTDWTTPELTSVTAPQYAGYTPSIASVESHTPTADEINVGHTDDVTITYTGVQTSQSYQYIDADTGSQVGQTYQGANGKVVDKVNFDTEITTNIPNGYELLPGQTLPGEHELGQTNQTIKVYVRKTVVDDTHKTSTTPKGSDKSTLKELAKTIIRTVIAHVPGKDAQPIASQEVHFTRTATWNDATKSWDYSDWKVDGSQVWDAINDKDIPEVAGYTHDPVHVDSYNVLPTTKDQTVDINYTATSHTTRVIYKYGDLTVNTKELTGNTGDSVQTNINDGIPENYTLVDGQDLPSSITFDADGHADIIVNLKHGEDKYDGTGEKPAWATEDTTRTVTRTINVTYPEGKKPEGAEDTHTDSASFTRTATRDKVTGQVTYSAWTLASGDANFKKFTAPEVANYTPSTSEIAAETITADSPDTNYTITYNANGTNFTIKASDVTGDTPVDIQIPTGINPVITHKSDGSDNDEFSAKKAGVIAEIKQALAEKGYDFVGEDGNDTGLTLKFKHHENTYHQGDDIPEGDKDLIKEDLTKNVTRKVITTKPDGTKSEITQTVTATRTVTIDEATKTVTYGDWSLPSFEGAGVEQIKGYTSQVDGVNATTVASHQVTTDEITKGTASDVNVTYQANDHSMHIIYRDVDDGYKLVGDPITVTGKTNTTVDTNANVPAVYELVDGQTNPATVSFPADGSEVQDITVLVKHHVEDVDPNKPTNIPAGGDKDAIIKAGNKDVVRTIHYQKADGTKVFDDTTQTVHFTRIVKVDAITGKIVGYGDWNKSDPQPEGASDNWSSVTAQALAGYTPSQDSVQDQSVDADTNDKEITVVYTADTHKAHIIYQDGDNNNKTIYSQTVYGQTDKTYAITQDAASTDSSAIVTSVPAGYELADGHSIPTSISFDATGAKDIVIVLKHKTVDANTPDDVDTHKGDLPEGTNISAIKEGMAKDVTRTVYETKPGEARTQIAKQVVHFTRTASIDVVTGKVTYGAWTVNGPDKWDAVTTATPEGYEQVVTGGTLAETKVTGDTTDQVVEVTYTSQAAQDITIVAHDVTDKTNPVDLDQTHTLKGNVDNPVTGKDLTDAIEAIRKALVAKGYNYQGVEGEIPVKFDNSKHTIVLDFTRGNEDVPAGTTIPDKYKGIISDSDVTKTYTRTINLHYNVNGQPVVETVTQPVTLTRTAHVDLAKFNADPTDKSAVSYGEWTSADYPEYTVPAKAGYTPSQTTVAKAPATQDENVDVTYTGNPASQIFRYIDSATDKQVGDDVVKSGNVGDAEQTYNYEVPTGYKLAKGQPTSSSFSFTSDNKPINIYLDHDVQEVTPTNIPDGSHVTKADLEKTITRTISYKFDSADGQEAHEADVQTITLTRTAYEDPITHVVTYSNWATDKSFGDVTAPEIAGYDASSTIIKGHSVNGDSDDENITVIYTKKTQTTTIQYVDDSGKVIKSVPVSGQTGDSDKTINTGDNIPEGWKLDSNAPKTIDVSFGPDHPQTQTVKIVHDTKTYKSGDENAPEGLDKTVTRTINFHKPAGNEQVVQSVHYTRTATIDLVSGRVTYNEWTIDSVTGATKGEGTTASFDAISDIPQVDGYKADHTQIDQLAVTPDTADSVVDVYYNANKTELHFKAVDEDDNNKEIDLLGSLTSPINIDVTTMDADSQVASREADIKQYLADKYNFDTVETSQDGNVTTYILKFQHAKDTISEGGNLPEGVSQSDFTTTVHRLIKLYKPGQTEPEVIDQTITAHRQLTVDKADGSYKWTPWVVDSQFEAYNVPQIAGYTSSQTSVASAAVVQASDNDKTPQNADPVEIRYTAQVASQKVIYVDSVSGQEVSSFIASGDGYVTDANVDFDDQIRNNKPENYDFVNENEFPGSHKLTVGENTPVRILVRQHVDKFDSKNNPKNLELTKDVTRTIIVNKPGQKPKTITQTVHFTRTASVNTATNETTYSDWSIEGSNTWDAYQADDVAGYTTYVDGKQGKDVASQEVTAYTGNPTVNITYTANKQSVDIVYVDKNGNEVGRQTVNGHTGSTEDVSPLLPSGYHLADDQTVPSTVIFPSDGSRKDPIKVTVEMDEHTYNPGDKDLDTKVSAEVKKGMFHTVTRTINVYVPNEKGQEVKTTIVQQVQFGRTARVYSDGTVEYGDWTPQGDTKFDAINVDNFRGYDASVNGTTPSEQVAEVDNITAETADTTIDVHYLAQDQKVRFKVVDITDNKEITDLDITNDLEGPVITGKSGTEIPTDKVKAYVDQIKQLMQARGYEFDSAIYPSDFDKDKSVDQQVILNFRHAKKNFEGTDDIPSDIKKSDGSALTKLDLTRDVTRKITLHTPNGDVVFTQHVTAHRTATVDEVTHVATLGDWTAPDFASQDIPSYSGYTAKISDTTVTSVPSAQVAYANDEPQNASDVVVDYVGQEGSTQIDFVDKAGHVIGSSKSFTGQVGHDVTISDVTVPDGWKLAEGSTIPTTATVYADGRHVQILVVHDTENVPSTNIPDGTTKDDGTPLTEADLTNTVTRTITMNKPTGKQVIVQKVSYARQAIVDKVTHQVTGYTDWTITTASETTATDGNTTTQTGPNWKAISADDINVAGYTPTVDQVSEVVPSPTGENSAITINYVAQPAYASVVYHDDVSGKDVGFATVIGKQDGSKTTYEYQVPTGYELADKDKTSSEFSFDGNDHYVVDGGQATDTTTPFLIHVTHKTEQLDKDNRGGLEEHDFERTIERHVRIHIPEHLEDSSALGSFLQPGQTFEVVQSVTYERTATRDDATGKITFNDWTLADTSGNVTENENGSVDFKAVEAGELAGYTPITSAPEISAVTADSRVSDLDIYYVENGATITISAHDNDANTDLAIPDELQTTLTFPEVTGKDQAQKSLQSDVTAITAYFDKMGYDYVDIKVDGNHYTINFKHRTETYTGDTCPDIPSDLASAVKEPLSADVTRDIEIHLPGQTSPVTITQTVHAHRSVTIDRAKLAKGDADAVNYTPWVFDDGDKFESQNVAVQGYKAKINNVVSTDNTVPEASAKDKDGNPVNGAKVVVTYEADVASAQIHYIDTDDGNKEIPGSVQDVAGKSDEQKTVDTNLPDGYEYVDPSQKQVTIKFSDDGSVVSVNVLLKHKKVTTDDPTKLPINIAKSDGTKLTDADLTKTVTRTIKFKYPEGYTGTKQDTITQDVAYKRSVTYDPVTKKVVSFGIWTGTGNWDEASVKEVKGYTSYVDGSQAITVDKVENPTENTTVQVEFKAGTQHVHFIAIDDKTGMTIDIPFNDNNPELATDIQGVTGGIVDKKQAQSYIEAIVGRLTAMGWIYDGHGQVPYVFDDDESRDQLVAINFHAQINEFKPDDKLPNGAKDPNNKDGQIVREMIKTRTIIFKDANDKVIKTVKQTVDFVRDVYINKVTNQVDHYGDWQYRDPNNKSWSQVDVSKSGYTVKITDVTNDKVIVGNVVMESDVIKPTDQNSIIEVEYTKLPESVVPSEQLSFNTEKKGKLTAGRSNKTAKQFPSRIVKTGKLPQTGSDKDAAAALGIATLGLSSALGYVSKRKKRRN</sequence>